<gene>
    <name evidence="1" type="ORF">SAMN05444007_107108</name>
</gene>
<keyword evidence="2" id="KW-1185">Reference proteome</keyword>
<sequence>MSHIYTDRFFDYIDRGARSSARRLIAALQPWLNAGSVADLGSGRGVWLAEWQRAGVEHVLGVDGDYVERVRLAIAPDSFRAADLTQPLKYDRRYDLAQSLEVGEHLPTEASETLVASLTRASDRVLFSAAVPGQGGEFHINEQPLSFWQDLFAARGYRAFDCVRPALAGHDDVEPWYRYNAVLYVNAAGREGLPDAVLETEIPAGEPVPEGGSASWRLRRQIVSMLPRPTVTWIAQARAAVLARQAQRIAG</sequence>
<evidence type="ECO:0000313" key="1">
    <source>
        <dbReference type="EMBL" id="SEJ78789.1"/>
    </source>
</evidence>
<evidence type="ECO:0000313" key="2">
    <source>
        <dbReference type="Proteomes" id="UP000199379"/>
    </source>
</evidence>
<name>A0A1H7BMI2_9RHOB</name>
<reference evidence="1 2" key="1">
    <citation type="submission" date="2016-10" db="EMBL/GenBank/DDBJ databases">
        <authorList>
            <person name="de Groot N.N."/>
        </authorList>
    </citation>
    <scope>NUCLEOTIDE SEQUENCE [LARGE SCALE GENOMIC DNA]</scope>
    <source>
        <strain evidence="1 2">DSM 29340</strain>
    </source>
</reference>
<dbReference type="InterPro" id="IPR029063">
    <property type="entry name" value="SAM-dependent_MTases_sf"/>
</dbReference>
<evidence type="ECO:0008006" key="3">
    <source>
        <dbReference type="Google" id="ProtNLM"/>
    </source>
</evidence>
<dbReference type="OrthoDB" id="9791837at2"/>
<dbReference type="CDD" id="cd02440">
    <property type="entry name" value="AdoMet_MTases"/>
    <property type="match status" value="1"/>
</dbReference>
<dbReference type="AlphaFoldDB" id="A0A1H7BMI2"/>
<dbReference type="Gene3D" id="3.40.50.150">
    <property type="entry name" value="Vaccinia Virus protein VP39"/>
    <property type="match status" value="1"/>
</dbReference>
<dbReference type="RefSeq" id="WP_092367531.1">
    <property type="nucleotide sequence ID" value="NZ_BMGV01000007.1"/>
</dbReference>
<dbReference type="STRING" id="1227549.SAMN05444007_107108"/>
<dbReference type="SUPFAM" id="SSF53335">
    <property type="entry name" value="S-adenosyl-L-methionine-dependent methyltransferases"/>
    <property type="match status" value="1"/>
</dbReference>
<dbReference type="Proteomes" id="UP000199379">
    <property type="component" value="Unassembled WGS sequence"/>
</dbReference>
<proteinExistence type="predicted"/>
<dbReference type="EMBL" id="FNYD01000007">
    <property type="protein sequence ID" value="SEJ78789.1"/>
    <property type="molecule type" value="Genomic_DNA"/>
</dbReference>
<accession>A0A1H7BMI2</accession>
<protein>
    <recommendedName>
        <fullName evidence="3">Methyltransferase domain-containing protein</fullName>
    </recommendedName>
</protein>
<organism evidence="1 2">
    <name type="scientific">Cribrihabitans marinus</name>
    <dbReference type="NCBI Taxonomy" id="1227549"/>
    <lineage>
        <taxon>Bacteria</taxon>
        <taxon>Pseudomonadati</taxon>
        <taxon>Pseudomonadota</taxon>
        <taxon>Alphaproteobacteria</taxon>
        <taxon>Rhodobacterales</taxon>
        <taxon>Paracoccaceae</taxon>
        <taxon>Cribrihabitans</taxon>
    </lineage>
</organism>